<name>A0AB39C3Y4_9VIRU</name>
<proteinExistence type="predicted"/>
<reference evidence="1" key="1">
    <citation type="submission" date="2024-06" db="EMBL/GenBank/DDBJ databases">
        <authorList>
            <person name="Mutai I.J."/>
            <person name="Gurusinghe A."/>
            <person name="Wang B."/>
            <person name="Clark M."/>
            <person name="Bhandare S.G."/>
        </authorList>
    </citation>
    <scope>NUCLEOTIDE SEQUENCE</scope>
</reference>
<sequence>MRWITIDDWNWFPVACPSRERVIDSGPPISGVADVSEARLSVKLIAPSGPSRTEDTSISVSSRNLFNSVRSYSLPASEKVLAARHPTNATLLFPNSNCADAPLSLVMVNVSISLSGAAPS</sequence>
<evidence type="ECO:0000313" key="1">
    <source>
        <dbReference type="EMBL" id="XDJ01653.1"/>
    </source>
</evidence>
<accession>A0AB39C3Y4</accession>
<organism evidence="1">
    <name type="scientific">Salmonella phage vB_SE130_2P</name>
    <dbReference type="NCBI Taxonomy" id="3236707"/>
    <lineage>
        <taxon>Viruses</taxon>
    </lineage>
</organism>
<protein>
    <submittedName>
        <fullName evidence="1">Uncharacterized protein</fullName>
    </submittedName>
</protein>
<dbReference type="EMBL" id="PP935706">
    <property type="protein sequence ID" value="XDJ01653.1"/>
    <property type="molecule type" value="Genomic_DNA"/>
</dbReference>